<dbReference type="OrthoDB" id="5973539at2759"/>
<evidence type="ECO:0000256" key="1">
    <source>
        <dbReference type="SAM" id="MobiDB-lite"/>
    </source>
</evidence>
<dbReference type="Pfam" id="PF12588">
    <property type="entry name" value="PSDC"/>
    <property type="match status" value="1"/>
</dbReference>
<name>A0A5N5WRA9_9EURO</name>
<gene>
    <name evidence="3" type="ORF">BDV29DRAFT_23287</name>
</gene>
<sequence>MFVSAMLTEVPDKPPYSDPTGTKQVRDFAHLSGTLINTTSVFILDYWKDNFLSTSASASVLTEGLNGWLSPEARKVIEDDTNLDPENWHNFEEFFGHSKDDGKALGL</sequence>
<evidence type="ECO:0000313" key="3">
    <source>
        <dbReference type="EMBL" id="KAB8071088.1"/>
    </source>
</evidence>
<dbReference type="InterPro" id="IPR022237">
    <property type="entry name" value="PsiD-like"/>
</dbReference>
<dbReference type="EMBL" id="ML732282">
    <property type="protein sequence ID" value="KAB8071088.1"/>
    <property type="molecule type" value="Genomic_DNA"/>
</dbReference>
<organism evidence="3 4">
    <name type="scientific">Aspergillus leporis</name>
    <dbReference type="NCBI Taxonomy" id="41062"/>
    <lineage>
        <taxon>Eukaryota</taxon>
        <taxon>Fungi</taxon>
        <taxon>Dikarya</taxon>
        <taxon>Ascomycota</taxon>
        <taxon>Pezizomycotina</taxon>
        <taxon>Eurotiomycetes</taxon>
        <taxon>Eurotiomycetidae</taxon>
        <taxon>Eurotiales</taxon>
        <taxon>Aspergillaceae</taxon>
        <taxon>Aspergillus</taxon>
        <taxon>Aspergillus subgen. Circumdati</taxon>
    </lineage>
</organism>
<reference evidence="3 4" key="1">
    <citation type="submission" date="2019-04" db="EMBL/GenBank/DDBJ databases">
        <title>Friends and foes A comparative genomics study of 23 Aspergillus species from section Flavi.</title>
        <authorList>
            <consortium name="DOE Joint Genome Institute"/>
            <person name="Kjaerbolling I."/>
            <person name="Vesth T."/>
            <person name="Frisvad J.C."/>
            <person name="Nybo J.L."/>
            <person name="Theobald S."/>
            <person name="Kildgaard S."/>
            <person name="Isbrandt T."/>
            <person name="Kuo A."/>
            <person name="Sato A."/>
            <person name="Lyhne E.K."/>
            <person name="Kogle M.E."/>
            <person name="Wiebenga A."/>
            <person name="Kun R.S."/>
            <person name="Lubbers R.J."/>
            <person name="Makela M.R."/>
            <person name="Barry K."/>
            <person name="Chovatia M."/>
            <person name="Clum A."/>
            <person name="Daum C."/>
            <person name="Haridas S."/>
            <person name="He G."/>
            <person name="LaButti K."/>
            <person name="Lipzen A."/>
            <person name="Mondo S."/>
            <person name="Riley R."/>
            <person name="Salamov A."/>
            <person name="Simmons B.A."/>
            <person name="Magnuson J.K."/>
            <person name="Henrissat B."/>
            <person name="Mortensen U.H."/>
            <person name="Larsen T.O."/>
            <person name="Devries R.P."/>
            <person name="Grigoriev I.V."/>
            <person name="Machida M."/>
            <person name="Baker S.E."/>
            <person name="Andersen M.R."/>
        </authorList>
    </citation>
    <scope>NUCLEOTIDE SEQUENCE [LARGE SCALE GENOMIC DNA]</scope>
    <source>
        <strain evidence="3 4">CBS 151.66</strain>
    </source>
</reference>
<feature type="region of interest" description="Disordered" evidence="1">
    <location>
        <begin position="1"/>
        <end position="21"/>
    </location>
</feature>
<protein>
    <recommendedName>
        <fullName evidence="2">L-tryptophan decarboxylase PsiD-like domain-containing protein</fullName>
    </recommendedName>
</protein>
<feature type="domain" description="L-tryptophan decarboxylase PsiD-like" evidence="2">
    <location>
        <begin position="36"/>
        <end position="75"/>
    </location>
</feature>
<proteinExistence type="predicted"/>
<evidence type="ECO:0000259" key="2">
    <source>
        <dbReference type="Pfam" id="PF12588"/>
    </source>
</evidence>
<evidence type="ECO:0000313" key="4">
    <source>
        <dbReference type="Proteomes" id="UP000326565"/>
    </source>
</evidence>
<dbReference type="Proteomes" id="UP000326565">
    <property type="component" value="Unassembled WGS sequence"/>
</dbReference>
<dbReference type="AlphaFoldDB" id="A0A5N5WRA9"/>
<accession>A0A5N5WRA9</accession>
<keyword evidence="4" id="KW-1185">Reference proteome</keyword>